<keyword evidence="5" id="KW-0255">Endonuclease</keyword>
<evidence type="ECO:0000256" key="7">
    <source>
        <dbReference type="ARBA" id="ARBA00022918"/>
    </source>
</evidence>
<evidence type="ECO:0000256" key="4">
    <source>
        <dbReference type="ARBA" id="ARBA00022722"/>
    </source>
</evidence>
<dbReference type="PROSITE" id="PS50878">
    <property type="entry name" value="RT_POL"/>
    <property type="match status" value="1"/>
</dbReference>
<keyword evidence="1" id="KW-0645">Protease</keyword>
<evidence type="ECO:0000259" key="9">
    <source>
        <dbReference type="PROSITE" id="PS50878"/>
    </source>
</evidence>
<keyword evidence="6" id="KW-0378">Hydrolase</keyword>
<dbReference type="CDD" id="cd01647">
    <property type="entry name" value="RT_LTR"/>
    <property type="match status" value="1"/>
</dbReference>
<dbReference type="OrthoDB" id="422540at2759"/>
<dbReference type="Gene3D" id="3.30.70.270">
    <property type="match status" value="2"/>
</dbReference>
<proteinExistence type="predicted"/>
<gene>
    <name evidence="10" type="ORF">EVAR_48377_1</name>
</gene>
<evidence type="ECO:0000256" key="2">
    <source>
        <dbReference type="ARBA" id="ARBA00022679"/>
    </source>
</evidence>
<dbReference type="GO" id="GO:0008233">
    <property type="term" value="F:peptidase activity"/>
    <property type="evidence" value="ECO:0007669"/>
    <property type="project" value="UniProtKB-KW"/>
</dbReference>
<evidence type="ECO:0000313" key="10">
    <source>
        <dbReference type="EMBL" id="GBP85040.1"/>
    </source>
</evidence>
<dbReference type="PANTHER" id="PTHR37984:SF5">
    <property type="entry name" value="PROTEIN NYNRIN-LIKE"/>
    <property type="match status" value="1"/>
</dbReference>
<dbReference type="STRING" id="151549.A0A4C1ZBE2"/>
<dbReference type="Pfam" id="PF17919">
    <property type="entry name" value="RT_RNaseH_2"/>
    <property type="match status" value="1"/>
</dbReference>
<dbReference type="Gene3D" id="3.10.10.10">
    <property type="entry name" value="HIV Type 1 Reverse Transcriptase, subunit A, domain 1"/>
    <property type="match status" value="1"/>
</dbReference>
<dbReference type="InterPro" id="IPR043502">
    <property type="entry name" value="DNA/RNA_pol_sf"/>
</dbReference>
<keyword evidence="11" id="KW-1185">Reference proteome</keyword>
<dbReference type="InterPro" id="IPR050951">
    <property type="entry name" value="Retrovirus_Pol_polyprotein"/>
</dbReference>
<dbReference type="InterPro" id="IPR000477">
    <property type="entry name" value="RT_dom"/>
</dbReference>
<keyword evidence="7" id="KW-0695">RNA-directed DNA polymerase</keyword>
<evidence type="ECO:0000256" key="6">
    <source>
        <dbReference type="ARBA" id="ARBA00022801"/>
    </source>
</evidence>
<protein>
    <recommendedName>
        <fullName evidence="9">Reverse transcriptase domain-containing protein</fullName>
    </recommendedName>
</protein>
<dbReference type="Proteomes" id="UP000299102">
    <property type="component" value="Unassembled WGS sequence"/>
</dbReference>
<dbReference type="EMBL" id="BGZK01001714">
    <property type="protein sequence ID" value="GBP85040.1"/>
    <property type="molecule type" value="Genomic_DNA"/>
</dbReference>
<dbReference type="GO" id="GO:0003964">
    <property type="term" value="F:RNA-directed DNA polymerase activity"/>
    <property type="evidence" value="ECO:0007669"/>
    <property type="project" value="UniProtKB-KW"/>
</dbReference>
<dbReference type="AlphaFoldDB" id="A0A4C1ZBE2"/>
<accession>A0A4C1ZBE2</accession>
<keyword evidence="2" id="KW-0808">Transferase</keyword>
<feature type="domain" description="Reverse transcriptase" evidence="9">
    <location>
        <begin position="2"/>
        <end position="179"/>
    </location>
</feature>
<dbReference type="InterPro" id="IPR043128">
    <property type="entry name" value="Rev_trsase/Diguanyl_cyclase"/>
</dbReference>
<keyword evidence="3" id="KW-0548">Nucleotidyltransferase</keyword>
<name>A0A4C1ZBE2_EUMVA</name>
<dbReference type="FunFam" id="3.10.10.10:FF:000007">
    <property type="entry name" value="Retrovirus-related Pol polyprotein from transposon 17.6-like Protein"/>
    <property type="match status" value="1"/>
</dbReference>
<dbReference type="PANTHER" id="PTHR37984">
    <property type="entry name" value="PROTEIN CBG26694"/>
    <property type="match status" value="1"/>
</dbReference>
<dbReference type="InterPro" id="IPR041577">
    <property type="entry name" value="RT_RNaseH_2"/>
</dbReference>
<dbReference type="Pfam" id="PF00078">
    <property type="entry name" value="RVT_1"/>
    <property type="match status" value="1"/>
</dbReference>
<dbReference type="SUPFAM" id="SSF56672">
    <property type="entry name" value="DNA/RNA polymerases"/>
    <property type="match status" value="1"/>
</dbReference>
<evidence type="ECO:0000256" key="5">
    <source>
        <dbReference type="ARBA" id="ARBA00022759"/>
    </source>
</evidence>
<dbReference type="GO" id="GO:0004519">
    <property type="term" value="F:endonuclease activity"/>
    <property type="evidence" value="ECO:0007669"/>
    <property type="project" value="UniProtKB-KW"/>
</dbReference>
<keyword evidence="4" id="KW-0540">Nuclease</keyword>
<dbReference type="GO" id="GO:0006508">
    <property type="term" value="P:proteolysis"/>
    <property type="evidence" value="ECO:0007669"/>
    <property type="project" value="UniProtKB-KW"/>
</dbReference>
<keyword evidence="8" id="KW-0511">Multifunctional enzyme</keyword>
<comment type="caution">
    <text evidence="10">The sequence shown here is derived from an EMBL/GenBank/DDBJ whole genome shotgun (WGS) entry which is preliminary data.</text>
</comment>
<evidence type="ECO:0000256" key="1">
    <source>
        <dbReference type="ARBA" id="ARBA00022670"/>
    </source>
</evidence>
<sequence length="308" mass="34771">MLQIGTCRPSESAWASPLHLTPKKDNGWRPCGDYRMLNSRTVPDRYPIKHIHDFTHSLSGSSIFSTIDLVKAYNQIPVNPDDIAKTAITTPFGLYEFPYMTFGLRNAGQTFQRFVDEMLRGLDFTYAYLDDFLVFSKDQKTHEEHLHLLFNRLRQYGMVINTAKCVFGAAEVTFLGYRISSKGTIPLPEKVEAIRTFPVPKTIRELRRFLGMINFYRRFIPNAAHYQAPLNALLTGSAKGSHPVDITGELSQAFEACKEGLCQAALLAHPKCNAKLALVTDASDTAIGAVLQQYDDNRWQPLAFYPIN</sequence>
<evidence type="ECO:0000256" key="8">
    <source>
        <dbReference type="ARBA" id="ARBA00023268"/>
    </source>
</evidence>
<dbReference type="FunFam" id="3.30.70.270:FF:000026">
    <property type="entry name" value="Transposon Ty3-G Gag-Pol polyprotein"/>
    <property type="match status" value="1"/>
</dbReference>
<organism evidence="10 11">
    <name type="scientific">Eumeta variegata</name>
    <name type="common">Bagworm moth</name>
    <name type="synonym">Eumeta japonica</name>
    <dbReference type="NCBI Taxonomy" id="151549"/>
    <lineage>
        <taxon>Eukaryota</taxon>
        <taxon>Metazoa</taxon>
        <taxon>Ecdysozoa</taxon>
        <taxon>Arthropoda</taxon>
        <taxon>Hexapoda</taxon>
        <taxon>Insecta</taxon>
        <taxon>Pterygota</taxon>
        <taxon>Neoptera</taxon>
        <taxon>Endopterygota</taxon>
        <taxon>Lepidoptera</taxon>
        <taxon>Glossata</taxon>
        <taxon>Ditrysia</taxon>
        <taxon>Tineoidea</taxon>
        <taxon>Psychidae</taxon>
        <taxon>Oiketicinae</taxon>
        <taxon>Eumeta</taxon>
    </lineage>
</organism>
<evidence type="ECO:0000313" key="11">
    <source>
        <dbReference type="Proteomes" id="UP000299102"/>
    </source>
</evidence>
<evidence type="ECO:0000256" key="3">
    <source>
        <dbReference type="ARBA" id="ARBA00022695"/>
    </source>
</evidence>
<reference evidence="10 11" key="1">
    <citation type="journal article" date="2019" name="Commun. Biol.">
        <title>The bagworm genome reveals a unique fibroin gene that provides high tensile strength.</title>
        <authorList>
            <person name="Kono N."/>
            <person name="Nakamura H."/>
            <person name="Ohtoshi R."/>
            <person name="Tomita M."/>
            <person name="Numata K."/>
            <person name="Arakawa K."/>
        </authorList>
    </citation>
    <scope>NUCLEOTIDE SEQUENCE [LARGE SCALE GENOMIC DNA]</scope>
</reference>